<evidence type="ECO:0000313" key="4">
    <source>
        <dbReference type="RefSeq" id="XP_056696762.1"/>
    </source>
</evidence>
<accession>A0ABM3RMC7</accession>
<sequence length="78" mass="9010">MPDFSLLLQLAINTLTSSSFSLARREKISERMRILQDLVPGCNKFLSMKLEAVNTRTSPGIEGFPSKDHKIFPWMRRR</sequence>
<keyword evidence="3" id="KW-1185">Reference proteome</keyword>
<evidence type="ECO:0000313" key="3">
    <source>
        <dbReference type="Proteomes" id="UP000813463"/>
    </source>
</evidence>
<dbReference type="RefSeq" id="XP_056696762.1">
    <property type="nucleotide sequence ID" value="XM_056840784.1"/>
</dbReference>
<reference evidence="4" key="2">
    <citation type="submission" date="2025-08" db="UniProtKB">
        <authorList>
            <consortium name="RefSeq"/>
        </authorList>
    </citation>
    <scope>IDENTIFICATION</scope>
    <source>
        <tissue evidence="4">Leaf</tissue>
    </source>
</reference>
<name>A0ABM3RMC7_SPIOL</name>
<dbReference type="PANTHER" id="PTHR12565">
    <property type="entry name" value="STEROL REGULATORY ELEMENT-BINDING PROTEIN"/>
    <property type="match status" value="1"/>
</dbReference>
<comment type="subcellular location">
    <subcellularLocation>
        <location evidence="1">Nucleus</location>
    </subcellularLocation>
</comment>
<dbReference type="GeneID" id="110778666"/>
<evidence type="ECO:0000256" key="1">
    <source>
        <dbReference type="ARBA" id="ARBA00004123"/>
    </source>
</evidence>
<keyword evidence="2" id="KW-0539">Nucleus</keyword>
<dbReference type="Proteomes" id="UP000813463">
    <property type="component" value="Chromosome 3"/>
</dbReference>
<gene>
    <name evidence="4" type="primary">LOC110778666</name>
</gene>
<reference evidence="3" key="1">
    <citation type="journal article" date="2021" name="Nat. Commun.">
        <title>Genomic analyses provide insights into spinach domestication and the genetic basis of agronomic traits.</title>
        <authorList>
            <person name="Cai X."/>
            <person name="Sun X."/>
            <person name="Xu C."/>
            <person name="Sun H."/>
            <person name="Wang X."/>
            <person name="Ge C."/>
            <person name="Zhang Z."/>
            <person name="Wang Q."/>
            <person name="Fei Z."/>
            <person name="Jiao C."/>
            <person name="Wang Q."/>
        </authorList>
    </citation>
    <scope>NUCLEOTIDE SEQUENCE [LARGE SCALE GENOMIC DNA]</scope>
    <source>
        <strain evidence="3">cv. Varoflay</strain>
    </source>
</reference>
<dbReference type="InterPro" id="IPR024097">
    <property type="entry name" value="bHLH_ZIP_TF"/>
</dbReference>
<proteinExistence type="predicted"/>
<evidence type="ECO:0000256" key="2">
    <source>
        <dbReference type="ARBA" id="ARBA00023242"/>
    </source>
</evidence>
<organism evidence="3 4">
    <name type="scientific">Spinacia oleracea</name>
    <name type="common">Spinach</name>
    <dbReference type="NCBI Taxonomy" id="3562"/>
    <lineage>
        <taxon>Eukaryota</taxon>
        <taxon>Viridiplantae</taxon>
        <taxon>Streptophyta</taxon>
        <taxon>Embryophyta</taxon>
        <taxon>Tracheophyta</taxon>
        <taxon>Spermatophyta</taxon>
        <taxon>Magnoliopsida</taxon>
        <taxon>eudicotyledons</taxon>
        <taxon>Gunneridae</taxon>
        <taxon>Pentapetalae</taxon>
        <taxon>Caryophyllales</taxon>
        <taxon>Chenopodiaceae</taxon>
        <taxon>Chenopodioideae</taxon>
        <taxon>Anserineae</taxon>
        <taxon>Spinacia</taxon>
    </lineage>
</organism>
<dbReference type="PANTHER" id="PTHR12565:SF321">
    <property type="entry name" value="TRANSCRIPTION FACTOR BHLH089"/>
    <property type="match status" value="1"/>
</dbReference>
<protein>
    <submittedName>
        <fullName evidence="4">Transcription factor BPE-like</fullName>
    </submittedName>
</protein>